<accession>A0A2X3H962</accession>
<keyword evidence="1" id="KW-0472">Membrane</keyword>
<evidence type="ECO:0000256" key="1">
    <source>
        <dbReference type="SAM" id="Phobius"/>
    </source>
</evidence>
<evidence type="ECO:0000313" key="2">
    <source>
        <dbReference type="EMBL" id="SQC45209.1"/>
    </source>
</evidence>
<dbReference type="AlphaFoldDB" id="A0A2X3H962"/>
<organism evidence="2 3">
    <name type="scientific">Klebsiella pneumoniae</name>
    <dbReference type="NCBI Taxonomy" id="573"/>
    <lineage>
        <taxon>Bacteria</taxon>
        <taxon>Pseudomonadati</taxon>
        <taxon>Pseudomonadota</taxon>
        <taxon>Gammaproteobacteria</taxon>
        <taxon>Enterobacterales</taxon>
        <taxon>Enterobacteriaceae</taxon>
        <taxon>Klebsiella/Raoultella group</taxon>
        <taxon>Klebsiella</taxon>
        <taxon>Klebsiella pneumoniae complex</taxon>
    </lineage>
</organism>
<sequence length="38" mass="4202">MNRYLKERIAMGVIGISIACISAIAFAVTLKLIDVFIF</sequence>
<dbReference type="EMBL" id="UAWQ01000018">
    <property type="protein sequence ID" value="SQC45209.1"/>
    <property type="molecule type" value="Genomic_DNA"/>
</dbReference>
<reference evidence="2 3" key="1">
    <citation type="submission" date="2018-06" db="EMBL/GenBank/DDBJ databases">
        <authorList>
            <consortium name="Pathogen Informatics"/>
            <person name="Doyle S."/>
        </authorList>
    </citation>
    <scope>NUCLEOTIDE SEQUENCE [LARGE SCALE GENOMIC DNA]</scope>
    <source>
        <strain evidence="2 3">NCTC13465</strain>
    </source>
</reference>
<keyword evidence="1" id="KW-0812">Transmembrane</keyword>
<keyword evidence="1" id="KW-1133">Transmembrane helix</keyword>
<proteinExistence type="predicted"/>
<evidence type="ECO:0000313" key="3">
    <source>
        <dbReference type="Proteomes" id="UP000251721"/>
    </source>
</evidence>
<name>A0A2X3H962_KLEPN</name>
<dbReference type="PROSITE" id="PS51257">
    <property type="entry name" value="PROKAR_LIPOPROTEIN"/>
    <property type="match status" value="1"/>
</dbReference>
<dbReference type="Proteomes" id="UP000251721">
    <property type="component" value="Unassembled WGS sequence"/>
</dbReference>
<protein>
    <submittedName>
        <fullName evidence="2">Uncharacterized protein</fullName>
    </submittedName>
</protein>
<feature type="transmembrane region" description="Helical" evidence="1">
    <location>
        <begin position="12"/>
        <end position="33"/>
    </location>
</feature>
<gene>
    <name evidence="2" type="ORF">NCTC13465_03758</name>
</gene>